<dbReference type="GO" id="GO:0005524">
    <property type="term" value="F:ATP binding"/>
    <property type="evidence" value="ECO:0007669"/>
    <property type="project" value="UniProtKB-UniRule"/>
</dbReference>
<dbReference type="InterPro" id="IPR000959">
    <property type="entry name" value="POLO_box_dom"/>
</dbReference>
<keyword evidence="3 6" id="KW-0547">Nucleotide-binding</keyword>
<evidence type="ECO:0000256" key="5">
    <source>
        <dbReference type="ARBA" id="ARBA00022840"/>
    </source>
</evidence>
<keyword evidence="2 7" id="KW-0808">Transferase</keyword>
<dbReference type="SUPFAM" id="SSF56112">
    <property type="entry name" value="Protein kinase-like (PK-like)"/>
    <property type="match status" value="1"/>
</dbReference>
<feature type="compositionally biased region" description="Polar residues" evidence="8">
    <location>
        <begin position="350"/>
        <end position="360"/>
    </location>
</feature>
<feature type="binding site" evidence="6">
    <location>
        <position position="60"/>
    </location>
    <ligand>
        <name>ATP</name>
        <dbReference type="ChEBI" id="CHEBI:30616"/>
    </ligand>
</feature>
<feature type="domain" description="POLO box" evidence="10">
    <location>
        <begin position="736"/>
        <end position="821"/>
    </location>
</feature>
<accession>A0A1R0H500</accession>
<reference evidence="11 12" key="1">
    <citation type="journal article" date="2016" name="Mol. Biol. Evol.">
        <title>Genome-Wide Survey of Gut Fungi (Harpellales) Reveals the First Horizontally Transferred Ubiquitin Gene from a Mosquito Host.</title>
        <authorList>
            <person name="Wang Y."/>
            <person name="White M.M."/>
            <person name="Kvist S."/>
            <person name="Moncalvo J.M."/>
        </authorList>
    </citation>
    <scope>NUCLEOTIDE SEQUENCE [LARGE SCALE GENOMIC DNA]</scope>
    <source>
        <strain evidence="11 12">ALG-7-W6</strain>
    </source>
</reference>
<comment type="similarity">
    <text evidence="7">Belongs to the protein kinase superfamily. Ser/Thr protein kinase family. CDC5/Polo subfamily.</text>
</comment>
<feature type="region of interest" description="Disordered" evidence="8">
    <location>
        <begin position="342"/>
        <end position="415"/>
    </location>
</feature>
<dbReference type="EC" id="2.7.11.21" evidence="7"/>
<keyword evidence="5 6" id="KW-0067">ATP-binding</keyword>
<dbReference type="PROSITE" id="PS50011">
    <property type="entry name" value="PROTEIN_KINASE_DOM"/>
    <property type="match status" value="1"/>
</dbReference>
<protein>
    <recommendedName>
        <fullName evidence="7">Serine/threonine-protein kinase</fullName>
        <ecNumber evidence="7">2.7.11.21</ecNumber>
    </recommendedName>
</protein>
<dbReference type="GO" id="GO:0004674">
    <property type="term" value="F:protein serine/threonine kinase activity"/>
    <property type="evidence" value="ECO:0007669"/>
    <property type="project" value="UniProtKB-KW"/>
</dbReference>
<evidence type="ECO:0000256" key="4">
    <source>
        <dbReference type="ARBA" id="ARBA00022777"/>
    </source>
</evidence>
<evidence type="ECO:0000256" key="3">
    <source>
        <dbReference type="ARBA" id="ARBA00022741"/>
    </source>
</evidence>
<dbReference type="GO" id="GO:0005634">
    <property type="term" value="C:nucleus"/>
    <property type="evidence" value="ECO:0007669"/>
    <property type="project" value="TreeGrafter"/>
</dbReference>
<feature type="compositionally biased region" description="Polar residues" evidence="8">
    <location>
        <begin position="451"/>
        <end position="466"/>
    </location>
</feature>
<feature type="domain" description="POLO box" evidence="10">
    <location>
        <begin position="630"/>
        <end position="712"/>
    </location>
</feature>
<dbReference type="InterPro" id="IPR036947">
    <property type="entry name" value="POLO_box_dom_sf"/>
</dbReference>
<feature type="compositionally biased region" description="Polar residues" evidence="8">
    <location>
        <begin position="554"/>
        <end position="563"/>
    </location>
</feature>
<evidence type="ECO:0000259" key="10">
    <source>
        <dbReference type="PROSITE" id="PS50078"/>
    </source>
</evidence>
<evidence type="ECO:0000256" key="6">
    <source>
        <dbReference type="PROSITE-ProRule" id="PRU10141"/>
    </source>
</evidence>
<evidence type="ECO:0000313" key="11">
    <source>
        <dbReference type="EMBL" id="OLY84260.1"/>
    </source>
</evidence>
<keyword evidence="1 7" id="KW-0723">Serine/threonine-protein kinase</keyword>
<gene>
    <name evidence="11" type="ORF">AYI68_g1581</name>
</gene>
<dbReference type="InterPro" id="IPR000719">
    <property type="entry name" value="Prot_kinase_dom"/>
</dbReference>
<feature type="region of interest" description="Disordered" evidence="8">
    <location>
        <begin position="526"/>
        <end position="566"/>
    </location>
</feature>
<name>A0A1R0H500_9FUNG</name>
<dbReference type="Proteomes" id="UP000187455">
    <property type="component" value="Unassembled WGS sequence"/>
</dbReference>
<feature type="compositionally biased region" description="Polar residues" evidence="8">
    <location>
        <begin position="476"/>
        <end position="494"/>
    </location>
</feature>
<feature type="compositionally biased region" description="Basic and acidic residues" evidence="8">
    <location>
        <begin position="381"/>
        <end position="395"/>
    </location>
</feature>
<keyword evidence="12" id="KW-1185">Reference proteome</keyword>
<sequence length="821" mass="93897">MAERSEFFINPDGSKIHKIISDPSSPSNLYEIIEVLGVGSFGKCYRVKDLNDEGQEWACKVLEKSSITTPKIKERIQFEVSIIQSLPKHQRIAYGHKVFQDQTKIYIIMELCSKYTMETLIRQRKRLSEFEARYFFIQAVEGIVELHRRRIIHRDIKLANILLNEKNQVKIGDFGLSALLESRADRKTSFLGTLNYLSPEVVLRAKKGHSFGVDVWALGVYLYAMLVGKTPFAPKQKPAKPEHYYREICQGKIDFPPELNISDEAKDLILQLCQRPEEKRIKTNQIKYHPWILNHISTIPETMPDAIFSSQIDPIKWNKFIESQINKKIELQSEINFYDHSKDQRPRSIVSKNSSNSNFVEENHKPHISKSTTNSVIHVHSHSDRGSEVPDRSDFRSNNFNSSNTNLSPNKKPALRISKLRDSNAAELNFEDSRSTKPLTPIEPHALANGLETTRGSNMGVSNNNGRNHEHRLKSSQKSNPDLENSRAISSSSKPVLDKKLSQDNLANLENKMIENVTEETKNIITKDPNSNVSPNTLTNLNGKAENNEENENIEPQGSNSPENAVYDDDHLIREKKKIDINSLFKVWQAKLEVLSHRFNFYLKEATSNKLAKNHGEPNYDQNEIKVRMPIHLTRFVRVPKYGLGYELSNGTFGVSFRDKTSILCLKDTENPLIIIANKSRVEIKQLPQMDQIKGLEQKIALYSQFKVAVNEQPLTKHAQKYVNTSNIETPSPYVFVTKYLSATNVSMYRISNGAIQVIFKDGTQLLLFDEDKITFTDKSVRSVTFDIKDSSDNVFNKTTFNHNELVNRINYTSKILEAVT</sequence>
<evidence type="ECO:0000256" key="1">
    <source>
        <dbReference type="ARBA" id="ARBA00022527"/>
    </source>
</evidence>
<dbReference type="Gene3D" id="1.10.510.10">
    <property type="entry name" value="Transferase(Phosphotransferase) domain 1"/>
    <property type="match status" value="1"/>
</dbReference>
<dbReference type="InterPro" id="IPR008271">
    <property type="entry name" value="Ser/Thr_kinase_AS"/>
</dbReference>
<dbReference type="Pfam" id="PF00659">
    <property type="entry name" value="POLO_box"/>
    <property type="match status" value="2"/>
</dbReference>
<evidence type="ECO:0000256" key="7">
    <source>
        <dbReference type="RuleBase" id="RU361162"/>
    </source>
</evidence>
<dbReference type="PANTHER" id="PTHR24345:SF0">
    <property type="entry name" value="CELL CYCLE SERINE_THREONINE-PROTEIN KINASE CDC5_MSD2"/>
    <property type="match status" value="1"/>
</dbReference>
<organism evidence="11 12">
    <name type="scientific">Smittium mucronatum</name>
    <dbReference type="NCBI Taxonomy" id="133383"/>
    <lineage>
        <taxon>Eukaryota</taxon>
        <taxon>Fungi</taxon>
        <taxon>Fungi incertae sedis</taxon>
        <taxon>Zoopagomycota</taxon>
        <taxon>Kickxellomycotina</taxon>
        <taxon>Harpellomycetes</taxon>
        <taxon>Harpellales</taxon>
        <taxon>Legeriomycetaceae</taxon>
        <taxon>Smittium</taxon>
    </lineage>
</organism>
<comment type="catalytic activity">
    <reaction evidence="7">
        <text>L-threonyl-[protein] + ATP = O-phospho-L-threonyl-[protein] + ADP + H(+)</text>
        <dbReference type="Rhea" id="RHEA:46608"/>
        <dbReference type="Rhea" id="RHEA-COMP:11060"/>
        <dbReference type="Rhea" id="RHEA-COMP:11605"/>
        <dbReference type="ChEBI" id="CHEBI:15378"/>
        <dbReference type="ChEBI" id="CHEBI:30013"/>
        <dbReference type="ChEBI" id="CHEBI:30616"/>
        <dbReference type="ChEBI" id="CHEBI:61977"/>
        <dbReference type="ChEBI" id="CHEBI:456216"/>
        <dbReference type="EC" id="2.7.11.21"/>
    </reaction>
</comment>
<dbReference type="PANTHER" id="PTHR24345">
    <property type="entry name" value="SERINE/THREONINE-PROTEIN KINASE PLK"/>
    <property type="match status" value="1"/>
</dbReference>
<dbReference type="FunFam" id="3.30.200.20:FF:000042">
    <property type="entry name" value="Aurora kinase A"/>
    <property type="match status" value="1"/>
</dbReference>
<evidence type="ECO:0000313" key="12">
    <source>
        <dbReference type="Proteomes" id="UP000187455"/>
    </source>
</evidence>
<feature type="compositionally biased region" description="Polar residues" evidence="8">
    <location>
        <begin position="528"/>
        <end position="542"/>
    </location>
</feature>
<dbReference type="OrthoDB" id="408964at2759"/>
<dbReference type="FunFam" id="1.10.510.10:FF:000571">
    <property type="entry name" value="Maternal embryonic leucine zipper kinase"/>
    <property type="match status" value="1"/>
</dbReference>
<dbReference type="Pfam" id="PF00069">
    <property type="entry name" value="Pkinase"/>
    <property type="match status" value="1"/>
</dbReference>
<dbReference type="InterPro" id="IPR011009">
    <property type="entry name" value="Kinase-like_dom_sf"/>
</dbReference>
<dbReference type="PROSITE" id="PS00107">
    <property type="entry name" value="PROTEIN_KINASE_ATP"/>
    <property type="match status" value="1"/>
</dbReference>
<feature type="domain" description="Protein kinase" evidence="9">
    <location>
        <begin position="30"/>
        <end position="292"/>
    </location>
</feature>
<dbReference type="STRING" id="133383.A0A1R0H500"/>
<evidence type="ECO:0000256" key="2">
    <source>
        <dbReference type="ARBA" id="ARBA00022679"/>
    </source>
</evidence>
<dbReference type="SUPFAM" id="SSF82615">
    <property type="entry name" value="Polo-box domain"/>
    <property type="match status" value="2"/>
</dbReference>
<proteinExistence type="inferred from homology"/>
<dbReference type="SMART" id="SM00220">
    <property type="entry name" value="S_TKc"/>
    <property type="match status" value="1"/>
</dbReference>
<dbReference type="InterPro" id="IPR017441">
    <property type="entry name" value="Protein_kinase_ATP_BS"/>
</dbReference>
<keyword evidence="4 7" id="KW-0418">Kinase</keyword>
<dbReference type="Gene3D" id="3.30.1120.30">
    <property type="entry name" value="POLO box domain"/>
    <property type="match status" value="2"/>
</dbReference>
<feature type="region of interest" description="Disordered" evidence="8">
    <location>
        <begin position="447"/>
        <end position="500"/>
    </location>
</feature>
<evidence type="ECO:0000256" key="8">
    <source>
        <dbReference type="SAM" id="MobiDB-lite"/>
    </source>
</evidence>
<dbReference type="EMBL" id="LSSL01000558">
    <property type="protein sequence ID" value="OLY84260.1"/>
    <property type="molecule type" value="Genomic_DNA"/>
</dbReference>
<dbReference type="AlphaFoldDB" id="A0A1R0H500"/>
<comment type="caution">
    <text evidence="11">The sequence shown here is derived from an EMBL/GenBank/DDBJ whole genome shotgun (WGS) entry which is preliminary data.</text>
</comment>
<dbReference type="PROSITE" id="PS00108">
    <property type="entry name" value="PROTEIN_KINASE_ST"/>
    <property type="match status" value="1"/>
</dbReference>
<evidence type="ECO:0000259" key="9">
    <source>
        <dbReference type="PROSITE" id="PS50011"/>
    </source>
</evidence>
<dbReference type="PROSITE" id="PS50078">
    <property type="entry name" value="POLO_BOX"/>
    <property type="match status" value="2"/>
</dbReference>